<organism evidence="4 5">
    <name type="scientific">Nocardia beijingensis</name>
    <dbReference type="NCBI Taxonomy" id="95162"/>
    <lineage>
        <taxon>Bacteria</taxon>
        <taxon>Bacillati</taxon>
        <taxon>Actinomycetota</taxon>
        <taxon>Actinomycetes</taxon>
        <taxon>Mycobacteriales</taxon>
        <taxon>Nocardiaceae</taxon>
        <taxon>Nocardia</taxon>
    </lineage>
</organism>
<gene>
    <name evidence="4" type="ORF">ACH47G_22155</name>
</gene>
<dbReference type="Proteomes" id="UP001611450">
    <property type="component" value="Unassembled WGS sequence"/>
</dbReference>
<evidence type="ECO:0000256" key="2">
    <source>
        <dbReference type="PROSITE-ProRule" id="PRU00335"/>
    </source>
</evidence>
<dbReference type="SUPFAM" id="SSF46689">
    <property type="entry name" value="Homeodomain-like"/>
    <property type="match status" value="1"/>
</dbReference>
<dbReference type="PANTHER" id="PTHR43479:SF7">
    <property type="entry name" value="TETR-FAMILY TRANSCRIPTIONAL REGULATOR"/>
    <property type="match status" value="1"/>
</dbReference>
<evidence type="ECO:0000259" key="3">
    <source>
        <dbReference type="PROSITE" id="PS50977"/>
    </source>
</evidence>
<sequence>MVELMIERGYDRITISEILTRADVGRSTFYTHYRDKDDLLLRSCADYLRAAISEMDPAAVHSDPLAPVHTLFRLADGSPDVYRALLRRKSGAVLLRTTIDVVMEVLGEQLRDRLELPPAEVATTVTFLSWGVTGLLNAIAEADPPLSADEAYRRLVHLVGPGLSSR</sequence>
<evidence type="ECO:0000313" key="4">
    <source>
        <dbReference type="EMBL" id="MFI2323197.1"/>
    </source>
</evidence>
<dbReference type="PANTHER" id="PTHR43479">
    <property type="entry name" value="ACREF/ENVCD OPERON REPRESSOR-RELATED"/>
    <property type="match status" value="1"/>
</dbReference>
<protein>
    <submittedName>
        <fullName evidence="4">TetR/AcrR family transcriptional regulator</fullName>
    </submittedName>
</protein>
<accession>A0ABW7WN93</accession>
<comment type="caution">
    <text evidence="4">The sequence shown here is derived from an EMBL/GenBank/DDBJ whole genome shotgun (WGS) entry which is preliminary data.</text>
</comment>
<dbReference type="InterPro" id="IPR050624">
    <property type="entry name" value="HTH-type_Tx_Regulator"/>
</dbReference>
<dbReference type="InterPro" id="IPR009057">
    <property type="entry name" value="Homeodomain-like_sf"/>
</dbReference>
<keyword evidence="5" id="KW-1185">Reference proteome</keyword>
<dbReference type="InterPro" id="IPR001647">
    <property type="entry name" value="HTH_TetR"/>
</dbReference>
<dbReference type="Gene3D" id="1.10.357.10">
    <property type="entry name" value="Tetracycline Repressor, domain 2"/>
    <property type="match status" value="1"/>
</dbReference>
<evidence type="ECO:0000256" key="1">
    <source>
        <dbReference type="ARBA" id="ARBA00023125"/>
    </source>
</evidence>
<feature type="DNA-binding region" description="H-T-H motif" evidence="2">
    <location>
        <begin position="14"/>
        <end position="33"/>
    </location>
</feature>
<evidence type="ECO:0000313" key="5">
    <source>
        <dbReference type="Proteomes" id="UP001611450"/>
    </source>
</evidence>
<dbReference type="PROSITE" id="PS50977">
    <property type="entry name" value="HTH_TETR_2"/>
    <property type="match status" value="1"/>
</dbReference>
<dbReference type="Pfam" id="PF00440">
    <property type="entry name" value="TetR_N"/>
    <property type="match status" value="1"/>
</dbReference>
<proteinExistence type="predicted"/>
<dbReference type="RefSeq" id="WP_396947883.1">
    <property type="nucleotide sequence ID" value="NZ_JBIRXV010000005.1"/>
</dbReference>
<keyword evidence="1 2" id="KW-0238">DNA-binding</keyword>
<name>A0ABW7WN93_9NOCA</name>
<reference evidence="4 5" key="1">
    <citation type="submission" date="2024-10" db="EMBL/GenBank/DDBJ databases">
        <title>The Natural Products Discovery Center: Release of the First 8490 Sequenced Strains for Exploring Actinobacteria Biosynthetic Diversity.</title>
        <authorList>
            <person name="Kalkreuter E."/>
            <person name="Kautsar S.A."/>
            <person name="Yang D."/>
            <person name="Bader C.D."/>
            <person name="Teijaro C.N."/>
            <person name="Fluegel L."/>
            <person name="Davis C.M."/>
            <person name="Simpson J.R."/>
            <person name="Lauterbach L."/>
            <person name="Steele A.D."/>
            <person name="Gui C."/>
            <person name="Meng S."/>
            <person name="Li G."/>
            <person name="Viehrig K."/>
            <person name="Ye F."/>
            <person name="Su P."/>
            <person name="Kiefer A.F."/>
            <person name="Nichols A."/>
            <person name="Cepeda A.J."/>
            <person name="Yan W."/>
            <person name="Fan B."/>
            <person name="Jiang Y."/>
            <person name="Adhikari A."/>
            <person name="Zheng C.-J."/>
            <person name="Schuster L."/>
            <person name="Cowan T.M."/>
            <person name="Smanski M.J."/>
            <person name="Chevrette M.G."/>
            <person name="De Carvalho L.P.S."/>
            <person name="Shen B."/>
        </authorList>
    </citation>
    <scope>NUCLEOTIDE SEQUENCE [LARGE SCALE GENOMIC DNA]</scope>
    <source>
        <strain evidence="4 5">NPDC019626</strain>
    </source>
</reference>
<dbReference type="EMBL" id="JBIRXV010000005">
    <property type="protein sequence ID" value="MFI2323197.1"/>
    <property type="molecule type" value="Genomic_DNA"/>
</dbReference>
<feature type="domain" description="HTH tetR-type" evidence="3">
    <location>
        <begin position="1"/>
        <end position="51"/>
    </location>
</feature>